<dbReference type="EMBL" id="KV427605">
    <property type="protein sequence ID" value="KZT12680.1"/>
    <property type="molecule type" value="Genomic_DNA"/>
</dbReference>
<evidence type="ECO:0000313" key="4">
    <source>
        <dbReference type="Proteomes" id="UP000076871"/>
    </source>
</evidence>
<feature type="domain" description="WW" evidence="2">
    <location>
        <begin position="28"/>
        <end position="64"/>
    </location>
</feature>
<feature type="compositionally biased region" description="Pro residues" evidence="1">
    <location>
        <begin position="63"/>
        <end position="81"/>
    </location>
</feature>
<dbReference type="InterPro" id="IPR036020">
    <property type="entry name" value="WW_dom_sf"/>
</dbReference>
<name>A0A165I747_9APHY</name>
<proteinExistence type="predicted"/>
<feature type="region of interest" description="Disordered" evidence="1">
    <location>
        <begin position="53"/>
        <end position="161"/>
    </location>
</feature>
<dbReference type="InterPro" id="IPR001202">
    <property type="entry name" value="WW_dom"/>
</dbReference>
<reference evidence="3 4" key="1">
    <citation type="journal article" date="2016" name="Mol. Biol. Evol.">
        <title>Comparative Genomics of Early-Diverging Mushroom-Forming Fungi Provides Insights into the Origins of Lignocellulose Decay Capabilities.</title>
        <authorList>
            <person name="Nagy L.G."/>
            <person name="Riley R."/>
            <person name="Tritt A."/>
            <person name="Adam C."/>
            <person name="Daum C."/>
            <person name="Floudas D."/>
            <person name="Sun H."/>
            <person name="Yadav J.S."/>
            <person name="Pangilinan J."/>
            <person name="Larsson K.H."/>
            <person name="Matsuura K."/>
            <person name="Barry K."/>
            <person name="Labutti K."/>
            <person name="Kuo R."/>
            <person name="Ohm R.A."/>
            <person name="Bhattacharya S.S."/>
            <person name="Shirouzu T."/>
            <person name="Yoshinaga Y."/>
            <person name="Martin F.M."/>
            <person name="Grigoriev I.V."/>
            <person name="Hibbett D.S."/>
        </authorList>
    </citation>
    <scope>NUCLEOTIDE SEQUENCE [LARGE SCALE GENOMIC DNA]</scope>
    <source>
        <strain evidence="3 4">93-53</strain>
    </source>
</reference>
<gene>
    <name evidence="3" type="ORF">LAESUDRAFT_709886</name>
</gene>
<evidence type="ECO:0000256" key="1">
    <source>
        <dbReference type="SAM" id="MobiDB-lite"/>
    </source>
</evidence>
<dbReference type="FunCoup" id="A0A165I747">
    <property type="interactions" value="37"/>
</dbReference>
<dbReference type="Gene3D" id="2.20.70.10">
    <property type="match status" value="1"/>
</dbReference>
<dbReference type="PROSITE" id="PS50020">
    <property type="entry name" value="WW_DOMAIN_2"/>
    <property type="match status" value="1"/>
</dbReference>
<dbReference type="SMART" id="SM00456">
    <property type="entry name" value="WW"/>
    <property type="match status" value="1"/>
</dbReference>
<organism evidence="3 4">
    <name type="scientific">Laetiporus sulphureus 93-53</name>
    <dbReference type="NCBI Taxonomy" id="1314785"/>
    <lineage>
        <taxon>Eukaryota</taxon>
        <taxon>Fungi</taxon>
        <taxon>Dikarya</taxon>
        <taxon>Basidiomycota</taxon>
        <taxon>Agaricomycotina</taxon>
        <taxon>Agaricomycetes</taxon>
        <taxon>Polyporales</taxon>
        <taxon>Laetiporus</taxon>
    </lineage>
</organism>
<keyword evidence="4" id="KW-1185">Reference proteome</keyword>
<sequence length="225" mass="24118">MSQYNPGYSANYGSLRDAPNSPVNPDARPLPPGWVSQYDRNYNAWFYVNTNENPPRSSWVHPLGPPPPPSPRPGYAPPAGPPSSDNRGYSPSPYSGGYDQKPGYAQAPPPQRYDNYASPPPSGYGPSREGRGWFGGGQQPVQQQQPVIVESAPPQRKKHGIGMGTAVAAGGAGLLGGMLIEDLVERHDEHEREEGFDQGLSTGDPYMGGPDPGFDGGYDDDSGFF</sequence>
<dbReference type="Pfam" id="PF00397">
    <property type="entry name" value="WW"/>
    <property type="match status" value="1"/>
</dbReference>
<evidence type="ECO:0000313" key="3">
    <source>
        <dbReference type="EMBL" id="KZT12680.1"/>
    </source>
</evidence>
<feature type="compositionally biased region" description="Polar residues" evidence="1">
    <location>
        <begin position="1"/>
        <end position="12"/>
    </location>
</feature>
<evidence type="ECO:0000259" key="2">
    <source>
        <dbReference type="PROSITE" id="PS50020"/>
    </source>
</evidence>
<dbReference type="GeneID" id="63823759"/>
<accession>A0A165I747</accession>
<dbReference type="InParanoid" id="A0A165I747"/>
<dbReference type="SUPFAM" id="SSF51045">
    <property type="entry name" value="WW domain"/>
    <property type="match status" value="1"/>
</dbReference>
<feature type="region of interest" description="Disordered" evidence="1">
    <location>
        <begin position="186"/>
        <end position="225"/>
    </location>
</feature>
<dbReference type="OrthoDB" id="2367685at2759"/>
<dbReference type="Proteomes" id="UP000076871">
    <property type="component" value="Unassembled WGS sequence"/>
</dbReference>
<feature type="compositionally biased region" description="Basic and acidic residues" evidence="1">
    <location>
        <begin position="186"/>
        <end position="195"/>
    </location>
</feature>
<dbReference type="AlphaFoldDB" id="A0A165I747"/>
<protein>
    <recommendedName>
        <fullName evidence="2">WW domain-containing protein</fullName>
    </recommendedName>
</protein>
<dbReference type="STRING" id="1314785.A0A165I747"/>
<feature type="region of interest" description="Disordered" evidence="1">
    <location>
        <begin position="1"/>
        <end position="34"/>
    </location>
</feature>
<dbReference type="RefSeq" id="XP_040770190.1">
    <property type="nucleotide sequence ID" value="XM_040906730.1"/>
</dbReference>